<dbReference type="InParanoid" id="A0A1Q5PWK7"/>
<proteinExistence type="predicted"/>
<name>A0A1Q5PWK7_9ACTO</name>
<keyword evidence="2" id="KW-1185">Reference proteome</keyword>
<dbReference type="AlphaFoldDB" id="A0A1Q5PWK7"/>
<protein>
    <submittedName>
        <fullName evidence="1">Uncharacterized protein</fullName>
    </submittedName>
</protein>
<dbReference type="STRING" id="52770.BSZ40_05560"/>
<dbReference type="EMBL" id="MQVS01000004">
    <property type="protein sequence ID" value="OKL51947.1"/>
    <property type="molecule type" value="Genomic_DNA"/>
</dbReference>
<gene>
    <name evidence="1" type="ORF">BSZ40_05560</name>
</gene>
<sequence length="214" mass="22855">MLHYPFTHLCLSEWSARGCSLTVRPRTERTVEELLAWPLAWVPQFRHSGQALCLHPDDALELQGPSVSGRVFGMVGDCLLAVVDTIGPDADVAPAAAASRPGCVVELDPTAPDTLPELGGPQPLMRVANASLARYAGAHLAWLRACARSWQAHARAEPDADEVAAAELAAELSARGDFTEFWQDAAELLCEFGPSRGGAMLLEQMGGRDSLPAC</sequence>
<reference evidence="2" key="1">
    <citation type="submission" date="2016-12" db="EMBL/GenBank/DDBJ databases">
        <authorList>
            <person name="Meng X."/>
        </authorList>
    </citation>
    <scope>NUCLEOTIDE SEQUENCE [LARGE SCALE GENOMIC DNA]</scope>
    <source>
        <strain evidence="2">DSM 20732</strain>
    </source>
</reference>
<dbReference type="RefSeq" id="WP_073824114.1">
    <property type="nucleotide sequence ID" value="NZ_MQVS01000004.1"/>
</dbReference>
<dbReference type="Proteomes" id="UP000185612">
    <property type="component" value="Unassembled WGS sequence"/>
</dbReference>
<evidence type="ECO:0000313" key="2">
    <source>
        <dbReference type="Proteomes" id="UP000185612"/>
    </source>
</evidence>
<comment type="caution">
    <text evidence="1">The sequence shown here is derived from an EMBL/GenBank/DDBJ whole genome shotgun (WGS) entry which is preliminary data.</text>
</comment>
<evidence type="ECO:0000313" key="1">
    <source>
        <dbReference type="EMBL" id="OKL51947.1"/>
    </source>
</evidence>
<accession>A0A1Q5PWK7</accession>
<dbReference type="OrthoDB" id="8612854at2"/>
<organism evidence="1 2">
    <name type="scientific">Buchananella hordeovulneris</name>
    <dbReference type="NCBI Taxonomy" id="52770"/>
    <lineage>
        <taxon>Bacteria</taxon>
        <taxon>Bacillati</taxon>
        <taxon>Actinomycetota</taxon>
        <taxon>Actinomycetes</taxon>
        <taxon>Actinomycetales</taxon>
        <taxon>Actinomycetaceae</taxon>
        <taxon>Buchananella</taxon>
    </lineage>
</organism>